<evidence type="ECO:0000313" key="2">
    <source>
        <dbReference type="Proteomes" id="UP000823749"/>
    </source>
</evidence>
<dbReference type="EMBL" id="JACTNZ010000005">
    <property type="protein sequence ID" value="KAG5548103.1"/>
    <property type="molecule type" value="Genomic_DNA"/>
</dbReference>
<sequence length="121" mass="14053">MNCNATLKLRRVAIHGGDIGHYLSLNQQTSHVRAMLYFLREIQWNRRVTKSLLWDSKFLRVLRIEDDDIQGQFFFLLSQSNQSSCSLVEDSHGERGLGIHSELEFAALKILVIDIFKELFD</sequence>
<proteinExistence type="predicted"/>
<evidence type="ECO:0000313" key="1">
    <source>
        <dbReference type="EMBL" id="KAG5548103.1"/>
    </source>
</evidence>
<comment type="caution">
    <text evidence="1">The sequence shown here is derived from an EMBL/GenBank/DDBJ whole genome shotgun (WGS) entry which is preliminary data.</text>
</comment>
<accession>A0AAV6K735</accession>
<name>A0AAV6K735_9ERIC</name>
<dbReference type="AlphaFoldDB" id="A0AAV6K735"/>
<keyword evidence="2" id="KW-1185">Reference proteome</keyword>
<organism evidence="1 2">
    <name type="scientific">Rhododendron griersonianum</name>
    <dbReference type="NCBI Taxonomy" id="479676"/>
    <lineage>
        <taxon>Eukaryota</taxon>
        <taxon>Viridiplantae</taxon>
        <taxon>Streptophyta</taxon>
        <taxon>Embryophyta</taxon>
        <taxon>Tracheophyta</taxon>
        <taxon>Spermatophyta</taxon>
        <taxon>Magnoliopsida</taxon>
        <taxon>eudicotyledons</taxon>
        <taxon>Gunneridae</taxon>
        <taxon>Pentapetalae</taxon>
        <taxon>asterids</taxon>
        <taxon>Ericales</taxon>
        <taxon>Ericaceae</taxon>
        <taxon>Ericoideae</taxon>
        <taxon>Rhodoreae</taxon>
        <taxon>Rhododendron</taxon>
    </lineage>
</organism>
<protein>
    <submittedName>
        <fullName evidence="1">Uncharacterized protein</fullName>
    </submittedName>
</protein>
<dbReference type="Proteomes" id="UP000823749">
    <property type="component" value="Chromosome 5"/>
</dbReference>
<gene>
    <name evidence="1" type="ORF">RHGRI_013709</name>
</gene>
<reference evidence="1" key="1">
    <citation type="submission" date="2020-08" db="EMBL/GenBank/DDBJ databases">
        <title>Plant Genome Project.</title>
        <authorList>
            <person name="Zhang R.-G."/>
        </authorList>
    </citation>
    <scope>NUCLEOTIDE SEQUENCE</scope>
    <source>
        <strain evidence="1">WSP0</strain>
        <tissue evidence="1">Leaf</tissue>
    </source>
</reference>